<dbReference type="AlphaFoldDB" id="A0AAU7T541"/>
<dbReference type="InterPro" id="IPR029039">
    <property type="entry name" value="Flavoprotein-like_sf"/>
</dbReference>
<organism evidence="1">
    <name type="scientific">Kribbella sp. HUAS MG21</name>
    <dbReference type="NCBI Taxonomy" id="3160966"/>
    <lineage>
        <taxon>Bacteria</taxon>
        <taxon>Bacillati</taxon>
        <taxon>Actinomycetota</taxon>
        <taxon>Actinomycetes</taxon>
        <taxon>Propionibacteriales</taxon>
        <taxon>Kribbellaceae</taxon>
        <taxon>Kribbella</taxon>
    </lineage>
</organism>
<gene>
    <name evidence="1" type="ORF">ABN611_25755</name>
</gene>
<reference evidence="1" key="1">
    <citation type="submission" date="2024-06" db="EMBL/GenBank/DDBJ databases">
        <title>Kribbella sp. strain HUAS MG21 genome sequences.</title>
        <authorList>
            <person name="Mo P."/>
        </authorList>
    </citation>
    <scope>NUCLEOTIDE SEQUENCE</scope>
    <source>
        <strain evidence="1">HUAS MG21</strain>
    </source>
</reference>
<dbReference type="PANTHER" id="PTHR43741">
    <property type="entry name" value="FMN-DEPENDENT NADH-AZOREDUCTASE 1"/>
    <property type="match status" value="1"/>
</dbReference>
<dbReference type="SUPFAM" id="SSF52218">
    <property type="entry name" value="Flavoproteins"/>
    <property type="match status" value="1"/>
</dbReference>
<proteinExistence type="predicted"/>
<protein>
    <submittedName>
        <fullName evidence="1">Uncharacterized protein</fullName>
    </submittedName>
</protein>
<dbReference type="RefSeq" id="WP_350274807.1">
    <property type="nucleotide sequence ID" value="NZ_CP158165.1"/>
</dbReference>
<evidence type="ECO:0000313" key="1">
    <source>
        <dbReference type="EMBL" id="XBV21957.1"/>
    </source>
</evidence>
<dbReference type="EMBL" id="CP158165">
    <property type="protein sequence ID" value="XBV21957.1"/>
    <property type="molecule type" value="Genomic_DNA"/>
</dbReference>
<name>A0AAU7T541_9ACTN</name>
<dbReference type="PANTHER" id="PTHR43741:SF4">
    <property type="entry name" value="FMN-DEPENDENT NADH:QUINONE OXIDOREDUCTASE"/>
    <property type="match status" value="1"/>
</dbReference>
<dbReference type="Gene3D" id="3.40.50.360">
    <property type="match status" value="1"/>
</dbReference>
<dbReference type="InterPro" id="IPR050104">
    <property type="entry name" value="FMN-dep_NADH:Q_OxRdtase_AzoR1"/>
</dbReference>
<accession>A0AAU7T541</accession>
<sequence length="123" mass="13567">MRCLLHLDCSFNGADSISRQLGSVFADRWRELHPDGKYVHRDLAAAPVPPTDAHAYAAGFVPESRHTAEQAAGWTVTARGGQYGSGSPYESFDHQEPHLRSILQYTDALRDLAGRMALHAIDH</sequence>